<sequence>MRSDEKGTNCSYDFGSDGLVDVFGPDKGKRSLRGFSSSVSAKRAKQAFLTAALRDSTVNKCNSPVIGLKKVMAQKISSDHLTSEETLLNDSYTPNSDLTPDFTPENHAFTRNLNPMSEPQPFDNSGYEYQNVNLLDRNGKIVAAGYVVTGLEGEVCHHRIVQKNESKVRIECVYDDSAPIWDPPQGDDYYKLSSYVGGGWVVWHKKRLQFTN</sequence>
<comment type="caution">
    <text evidence="2">The sequence shown here is derived from an EMBL/GenBank/DDBJ whole genome shotgun (WGS) entry which is preliminary data.</text>
</comment>
<evidence type="ECO:0000259" key="1">
    <source>
        <dbReference type="Pfam" id="PF26133"/>
    </source>
</evidence>
<evidence type="ECO:0000313" key="3">
    <source>
        <dbReference type="Proteomes" id="UP001202328"/>
    </source>
</evidence>
<dbReference type="AlphaFoldDB" id="A0AAD4SSH8"/>
<dbReference type="EMBL" id="JAJJMB010008919">
    <property type="protein sequence ID" value="KAI3919317.1"/>
    <property type="molecule type" value="Genomic_DNA"/>
</dbReference>
<dbReference type="Pfam" id="PF26133">
    <property type="entry name" value="DUF8039"/>
    <property type="match status" value="1"/>
</dbReference>
<name>A0AAD4SSH8_9MAGN</name>
<gene>
    <name evidence="2" type="ORF">MKW98_030453</name>
</gene>
<protein>
    <recommendedName>
        <fullName evidence="1">DUF8039 domain-containing protein</fullName>
    </recommendedName>
</protein>
<reference evidence="2" key="1">
    <citation type="submission" date="2022-04" db="EMBL/GenBank/DDBJ databases">
        <title>A functionally conserved STORR gene fusion in Papaver species that diverged 16.8 million years ago.</title>
        <authorList>
            <person name="Catania T."/>
        </authorList>
    </citation>
    <scope>NUCLEOTIDE SEQUENCE</scope>
    <source>
        <strain evidence="2">S-188037</strain>
    </source>
</reference>
<keyword evidence="3" id="KW-1185">Reference proteome</keyword>
<proteinExistence type="predicted"/>
<feature type="domain" description="DUF8039" evidence="1">
    <location>
        <begin position="139"/>
        <end position="210"/>
    </location>
</feature>
<accession>A0AAD4SSH8</accession>
<evidence type="ECO:0000313" key="2">
    <source>
        <dbReference type="EMBL" id="KAI3919317.1"/>
    </source>
</evidence>
<dbReference type="Proteomes" id="UP001202328">
    <property type="component" value="Unassembled WGS sequence"/>
</dbReference>
<dbReference type="InterPro" id="IPR058352">
    <property type="entry name" value="DUF8039"/>
</dbReference>
<organism evidence="2 3">
    <name type="scientific">Papaver atlanticum</name>
    <dbReference type="NCBI Taxonomy" id="357466"/>
    <lineage>
        <taxon>Eukaryota</taxon>
        <taxon>Viridiplantae</taxon>
        <taxon>Streptophyta</taxon>
        <taxon>Embryophyta</taxon>
        <taxon>Tracheophyta</taxon>
        <taxon>Spermatophyta</taxon>
        <taxon>Magnoliopsida</taxon>
        <taxon>Ranunculales</taxon>
        <taxon>Papaveraceae</taxon>
        <taxon>Papaveroideae</taxon>
        <taxon>Papaver</taxon>
    </lineage>
</organism>